<proteinExistence type="predicted"/>
<name>A0A0W0FI59_MONRR</name>
<reference evidence="2 3" key="1">
    <citation type="submission" date="2015-12" db="EMBL/GenBank/DDBJ databases">
        <title>Draft genome sequence of Moniliophthora roreri, the causal agent of frosty pod rot of cacao.</title>
        <authorList>
            <person name="Aime M.C."/>
            <person name="Diaz-Valderrama J.R."/>
            <person name="Kijpornyongpan T."/>
            <person name="Phillips-Mora W."/>
        </authorList>
    </citation>
    <scope>NUCLEOTIDE SEQUENCE [LARGE SCALE GENOMIC DNA]</scope>
    <source>
        <strain evidence="2 3">MCA 2952</strain>
    </source>
</reference>
<evidence type="ECO:0000256" key="1">
    <source>
        <dbReference type="SAM" id="MobiDB-lite"/>
    </source>
</evidence>
<evidence type="ECO:0000313" key="3">
    <source>
        <dbReference type="Proteomes" id="UP000054988"/>
    </source>
</evidence>
<sequence length="634" mass="72778">MFNEAQDISISGNVTNVAHRDQYNGATTIINRIVHAKRPGRTVVKRGRKRHDIDSEYDQYREIICGDIYKIELLSSEARQDREWKDGKLVSTHLYQRTIHQARVYGDDRVLTAISYHGRDAKKIWKEEFMKCSQANDPAVLLQLFAINRSKVPTLLFYDEWLPLGHLQSKMEGTFWEKYYLRVYTRVWWYKVGLCSATSLKNQPTCPQLKPNARGSKIWLNSRTGRISSGPDGPFAGIEFPRVWYNCEDMPSAMEMATADTCVRFFNQTGAGNLDFDVLQYARRRYSSTWPKSLLGIDSPDGHACSFWSRSTCWRRWSFCGGDEVRDFIDKLRLDTVYSGAQLDKIAVLKEGLAYTWCCWEDPPSDQTLTDSGLTQFQFNVGFRSEYRSNIQFINKLGGAWLSQVHGLDWFTSGLESCFIPHLDFYLRLKPRPKQFGVSDLETLPVVYLFLRPPPLCLADIDSWLSQESFWSFDKNGTSKIPETECERLGLPYVTSHYAGITLHTWPKYVYDGLHAWQVARGFDPATADFARSLGLPILEPAITRFESVVEEDPLTCSSPPEPDTNSIHRYLDNPFASNRLSPLLTPPASRIPQRQSSRKRKRAKVVIIHDTDSESEPESHQLSTPKRKRVQVA</sequence>
<gene>
    <name evidence="2" type="ORF">WG66_11425</name>
</gene>
<protein>
    <submittedName>
        <fullName evidence="2">Uncharacterized protein</fullName>
    </submittedName>
</protein>
<dbReference type="EMBL" id="LATX01001938">
    <property type="protein sequence ID" value="KTB35999.1"/>
    <property type="molecule type" value="Genomic_DNA"/>
</dbReference>
<feature type="region of interest" description="Disordered" evidence="1">
    <location>
        <begin position="583"/>
        <end position="634"/>
    </location>
</feature>
<evidence type="ECO:0000313" key="2">
    <source>
        <dbReference type="EMBL" id="KTB35999.1"/>
    </source>
</evidence>
<accession>A0A0W0FI59</accession>
<dbReference type="Proteomes" id="UP000054988">
    <property type="component" value="Unassembled WGS sequence"/>
</dbReference>
<dbReference type="AlphaFoldDB" id="A0A0W0FI59"/>
<organism evidence="2 3">
    <name type="scientific">Moniliophthora roreri</name>
    <name type="common">Frosty pod rot fungus</name>
    <name type="synonym">Monilia roreri</name>
    <dbReference type="NCBI Taxonomy" id="221103"/>
    <lineage>
        <taxon>Eukaryota</taxon>
        <taxon>Fungi</taxon>
        <taxon>Dikarya</taxon>
        <taxon>Basidiomycota</taxon>
        <taxon>Agaricomycotina</taxon>
        <taxon>Agaricomycetes</taxon>
        <taxon>Agaricomycetidae</taxon>
        <taxon>Agaricales</taxon>
        <taxon>Marasmiineae</taxon>
        <taxon>Marasmiaceae</taxon>
        <taxon>Moniliophthora</taxon>
    </lineage>
</organism>
<comment type="caution">
    <text evidence="2">The sequence shown here is derived from an EMBL/GenBank/DDBJ whole genome shotgun (WGS) entry which is preliminary data.</text>
</comment>